<dbReference type="Proteomes" id="UP000077519">
    <property type="component" value="Unassembled WGS sequence"/>
</dbReference>
<dbReference type="RefSeq" id="WP_068422881.1">
    <property type="nucleotide sequence ID" value="NZ_LVHI01000006.1"/>
</dbReference>
<dbReference type="PANTHER" id="PTHR43391:SF91">
    <property type="entry name" value="OS04G0390700 PROTEIN"/>
    <property type="match status" value="1"/>
</dbReference>
<keyword evidence="5" id="KW-1185">Reference proteome</keyword>
<proteinExistence type="inferred from homology"/>
<comment type="caution">
    <text evidence="4">The sequence shown here is derived from an EMBL/GenBank/DDBJ whole genome shotgun (WGS) entry which is preliminary data.</text>
</comment>
<comment type="similarity">
    <text evidence="1 3">Belongs to the short-chain dehydrogenases/reductases (SDR) family.</text>
</comment>
<keyword evidence="2" id="KW-0560">Oxidoreductase</keyword>
<dbReference type="AlphaFoldDB" id="A0A177YM40"/>
<dbReference type="GO" id="GO:0005829">
    <property type="term" value="C:cytosol"/>
    <property type="evidence" value="ECO:0007669"/>
    <property type="project" value="TreeGrafter"/>
</dbReference>
<evidence type="ECO:0000256" key="2">
    <source>
        <dbReference type="ARBA" id="ARBA00023002"/>
    </source>
</evidence>
<sequence>MNNTLDGRTVLVTGANGGLGGEFVRQALERGARKVYAAARSPKHWDDPRVDALTLDITDAASVARAVEAAPDVDLVVNNAGIAPAGDFISGPEDQLRLIFETNFFGNLRVANGFAPVLGKNGGGSLLNVLSVASWSNMPTGYAVSKGAMWSATNALRFALGSQNTQVTGLLVGMIDTQMTADIDAPKSSPATVAALAYDGIAAGQLEILADDFTRAVKAQLSTPGDELYPWMDSLLAGMSL</sequence>
<dbReference type="Gene3D" id="3.40.50.720">
    <property type="entry name" value="NAD(P)-binding Rossmann-like Domain"/>
    <property type="match status" value="1"/>
</dbReference>
<name>A0A177YM40_9NOCA</name>
<dbReference type="PRINTS" id="PR00080">
    <property type="entry name" value="SDRFAMILY"/>
</dbReference>
<dbReference type="GO" id="GO:0016491">
    <property type="term" value="F:oxidoreductase activity"/>
    <property type="evidence" value="ECO:0007669"/>
    <property type="project" value="UniProtKB-KW"/>
</dbReference>
<accession>A0A177YM40</accession>
<evidence type="ECO:0000313" key="5">
    <source>
        <dbReference type="Proteomes" id="UP000077519"/>
    </source>
</evidence>
<evidence type="ECO:0000256" key="1">
    <source>
        <dbReference type="ARBA" id="ARBA00006484"/>
    </source>
</evidence>
<evidence type="ECO:0000256" key="3">
    <source>
        <dbReference type="RuleBase" id="RU000363"/>
    </source>
</evidence>
<dbReference type="PANTHER" id="PTHR43391">
    <property type="entry name" value="RETINOL DEHYDROGENASE-RELATED"/>
    <property type="match status" value="1"/>
</dbReference>
<dbReference type="InterPro" id="IPR036291">
    <property type="entry name" value="NAD(P)-bd_dom_sf"/>
</dbReference>
<protein>
    <submittedName>
        <fullName evidence="4">Short-chain dehydrogenase</fullName>
    </submittedName>
</protein>
<dbReference type="Pfam" id="PF00106">
    <property type="entry name" value="adh_short"/>
    <property type="match status" value="1"/>
</dbReference>
<reference evidence="4 5" key="1">
    <citation type="submission" date="2016-03" db="EMBL/GenBank/DDBJ databases">
        <title>Genome sequence of Rhodococcus kyotonensis KB10.</title>
        <authorList>
            <person name="Jeong H."/>
            <person name="Hong C.E."/>
            <person name="Jo S.H."/>
            <person name="Park J.M."/>
        </authorList>
    </citation>
    <scope>NUCLEOTIDE SEQUENCE [LARGE SCALE GENOMIC DNA]</scope>
    <source>
        <strain evidence="4 5">KB10</strain>
    </source>
</reference>
<dbReference type="EMBL" id="LVHI01000006">
    <property type="protein sequence ID" value="OAK56098.1"/>
    <property type="molecule type" value="Genomic_DNA"/>
</dbReference>
<dbReference type="NCBIfam" id="NF006119">
    <property type="entry name" value="PRK08264.1-5"/>
    <property type="match status" value="1"/>
</dbReference>
<dbReference type="PRINTS" id="PR00081">
    <property type="entry name" value="GDHRDH"/>
</dbReference>
<gene>
    <name evidence="4" type="ORF">A3K89_18065</name>
</gene>
<organism evidence="4 5">
    <name type="scientific">Rhodococcoides kyotonense</name>
    <dbReference type="NCBI Taxonomy" id="398843"/>
    <lineage>
        <taxon>Bacteria</taxon>
        <taxon>Bacillati</taxon>
        <taxon>Actinomycetota</taxon>
        <taxon>Actinomycetes</taxon>
        <taxon>Mycobacteriales</taxon>
        <taxon>Nocardiaceae</taxon>
        <taxon>Rhodococcoides</taxon>
    </lineage>
</organism>
<dbReference type="InterPro" id="IPR002347">
    <property type="entry name" value="SDR_fam"/>
</dbReference>
<evidence type="ECO:0000313" key="4">
    <source>
        <dbReference type="EMBL" id="OAK56098.1"/>
    </source>
</evidence>
<dbReference type="SUPFAM" id="SSF51735">
    <property type="entry name" value="NAD(P)-binding Rossmann-fold domains"/>
    <property type="match status" value="1"/>
</dbReference>